<dbReference type="SMART" id="SM00382">
    <property type="entry name" value="AAA"/>
    <property type="match status" value="1"/>
</dbReference>
<dbReference type="PANTHER" id="PTHR47642">
    <property type="entry name" value="ATP-DEPENDENT DNA HELICASE"/>
    <property type="match status" value="1"/>
</dbReference>
<dbReference type="EMBL" id="BRXZ01001205">
    <property type="protein sequence ID" value="GMH65264.1"/>
    <property type="molecule type" value="Genomic_DNA"/>
</dbReference>
<evidence type="ECO:0000259" key="10">
    <source>
        <dbReference type="PROSITE" id="PS50967"/>
    </source>
</evidence>
<dbReference type="GO" id="GO:0016787">
    <property type="term" value="F:hydrolase activity"/>
    <property type="evidence" value="ECO:0007669"/>
    <property type="project" value="UniProtKB-KW"/>
</dbReference>
<sequence length="597" mass="63668">MSLYEDLRAYRSHICKAKNQPAFCIFSNKVLEAIVHANPQNVSSLLGVKGMGPSKVDQFGAGILECTAQAAAAFTIETSTSSSSSFSSSSSSKVADEMNAQAQRAAPDSPLKKAIGAPSTAMVVAPALNAEQLAAESLTLNGDNIFITGAAGTGKSHLLRHLITSLKLKYGDESAIAITAPTGIAATNVSGVTIHSWAGVGLAKGLPEEVVKKVMNSAQACERWRTCKVLVIDEVSMLDNQLFEKLDAVGRTVRKTPHFAFGGIQLILTGDFFQLPPVGIGSWGKKFAFQSNVWGSCNMQIVLLKTVVRQEGDQAFIRLLNEFRLGNASPSSLAALALCSVAKKPFHNDGVLPTRLYCTNAKVDDENRDRLEQLPGHSISFEAGDIFRANEGGTSAEGRKKLLALIGKKTPSSLKLKVGAQVVLTVNRPSLGLVNGSRGVVVGLAQKHKIYEGDKEAFGVAAGEYDLPLVQWDDGQVSPVKPSVFYQRLAQEGSVNRTQVPLKLAWALTVHKSQGMTLSQVTLLLADAFEFGQAYVALSRCTSLAGMWLSGPDITAKAIKAHPDVILFYARLEEEARKRKDEGIFGGGGAGKKLTLG</sequence>
<evidence type="ECO:0000313" key="11">
    <source>
        <dbReference type="EMBL" id="GMH65264.1"/>
    </source>
</evidence>
<dbReference type="SUPFAM" id="SSF47819">
    <property type="entry name" value="HRDC-like"/>
    <property type="match status" value="1"/>
</dbReference>
<dbReference type="InterPro" id="IPR051055">
    <property type="entry name" value="PIF1_helicase"/>
</dbReference>
<organism evidence="11 12">
    <name type="scientific">Triparma retinervis</name>
    <dbReference type="NCBI Taxonomy" id="2557542"/>
    <lineage>
        <taxon>Eukaryota</taxon>
        <taxon>Sar</taxon>
        <taxon>Stramenopiles</taxon>
        <taxon>Ochrophyta</taxon>
        <taxon>Bolidophyceae</taxon>
        <taxon>Parmales</taxon>
        <taxon>Triparmaceae</taxon>
        <taxon>Triparma</taxon>
    </lineage>
</organism>
<keyword evidence="8" id="KW-0413">Isomerase</keyword>
<reference evidence="11" key="1">
    <citation type="submission" date="2022-07" db="EMBL/GenBank/DDBJ databases">
        <title>Genome analysis of Parmales, a sister group of diatoms, reveals the evolutionary specialization of diatoms from phago-mixotrophs to photoautotrophs.</title>
        <authorList>
            <person name="Ban H."/>
            <person name="Sato S."/>
            <person name="Yoshikawa S."/>
            <person name="Kazumasa Y."/>
            <person name="Nakamura Y."/>
            <person name="Ichinomiya M."/>
            <person name="Saitoh K."/>
            <person name="Sato N."/>
            <person name="Blanc-Mathieu R."/>
            <person name="Endo H."/>
            <person name="Kuwata A."/>
            <person name="Ogata H."/>
        </authorList>
    </citation>
    <scope>NUCLEOTIDE SEQUENCE</scope>
</reference>
<dbReference type="Pfam" id="PF05970">
    <property type="entry name" value="PIF1"/>
    <property type="match status" value="1"/>
</dbReference>
<keyword evidence="4 9" id="KW-0347">Helicase</keyword>
<accession>A0A9W7A3Q6</accession>
<dbReference type="Proteomes" id="UP001165082">
    <property type="component" value="Unassembled WGS sequence"/>
</dbReference>
<dbReference type="GO" id="GO:0043139">
    <property type="term" value="F:5'-3' DNA helicase activity"/>
    <property type="evidence" value="ECO:0007669"/>
    <property type="project" value="UniProtKB-EC"/>
</dbReference>
<dbReference type="InterPro" id="IPR044876">
    <property type="entry name" value="HRDC_dom_sf"/>
</dbReference>
<protein>
    <recommendedName>
        <fullName evidence="9">ATP-dependent DNA helicase</fullName>
        <ecNumber evidence="9">5.6.2.3</ecNumber>
    </recommendedName>
</protein>
<dbReference type="InterPro" id="IPR003593">
    <property type="entry name" value="AAA+_ATPase"/>
</dbReference>
<evidence type="ECO:0000256" key="5">
    <source>
        <dbReference type="ARBA" id="ARBA00022840"/>
    </source>
</evidence>
<dbReference type="Pfam" id="PF21530">
    <property type="entry name" value="Pif1_2B_dom"/>
    <property type="match status" value="1"/>
</dbReference>
<dbReference type="InterPro" id="IPR049163">
    <property type="entry name" value="Pif1-like_2B_dom"/>
</dbReference>
<dbReference type="GO" id="GO:0005524">
    <property type="term" value="F:ATP binding"/>
    <property type="evidence" value="ECO:0007669"/>
    <property type="project" value="UniProtKB-KW"/>
</dbReference>
<evidence type="ECO:0000256" key="7">
    <source>
        <dbReference type="ARBA" id="ARBA00023204"/>
    </source>
</evidence>
<evidence type="ECO:0000313" key="12">
    <source>
        <dbReference type="Proteomes" id="UP001165082"/>
    </source>
</evidence>
<evidence type="ECO:0000256" key="9">
    <source>
        <dbReference type="RuleBase" id="RU363044"/>
    </source>
</evidence>
<dbReference type="OrthoDB" id="204514at2759"/>
<dbReference type="GO" id="GO:0006310">
    <property type="term" value="P:DNA recombination"/>
    <property type="evidence" value="ECO:0007669"/>
    <property type="project" value="UniProtKB-KW"/>
</dbReference>
<dbReference type="Gene3D" id="1.10.150.80">
    <property type="entry name" value="HRDC domain"/>
    <property type="match status" value="1"/>
</dbReference>
<dbReference type="InterPro" id="IPR027417">
    <property type="entry name" value="P-loop_NTPase"/>
</dbReference>
<dbReference type="InterPro" id="IPR010997">
    <property type="entry name" value="HRDC-like_sf"/>
</dbReference>
<comment type="similarity">
    <text evidence="9">Belongs to the helicase family.</text>
</comment>
<evidence type="ECO:0000256" key="3">
    <source>
        <dbReference type="ARBA" id="ARBA00022801"/>
    </source>
</evidence>
<dbReference type="PANTHER" id="PTHR47642:SF5">
    <property type="entry name" value="ATP-DEPENDENT DNA HELICASE"/>
    <property type="match status" value="1"/>
</dbReference>
<dbReference type="GO" id="GO:0006281">
    <property type="term" value="P:DNA repair"/>
    <property type="evidence" value="ECO:0007669"/>
    <property type="project" value="UniProtKB-KW"/>
</dbReference>
<comment type="caution">
    <text evidence="11">The sequence shown here is derived from an EMBL/GenBank/DDBJ whole genome shotgun (WGS) entry which is preliminary data.</text>
</comment>
<keyword evidence="5 9" id="KW-0067">ATP-binding</keyword>
<proteinExistence type="inferred from homology"/>
<dbReference type="Pfam" id="PF00570">
    <property type="entry name" value="HRDC"/>
    <property type="match status" value="1"/>
</dbReference>
<dbReference type="CDD" id="cd18809">
    <property type="entry name" value="SF1_C_RecD"/>
    <property type="match status" value="1"/>
</dbReference>
<evidence type="ECO:0000256" key="6">
    <source>
        <dbReference type="ARBA" id="ARBA00023125"/>
    </source>
</evidence>
<dbReference type="CDD" id="cd18037">
    <property type="entry name" value="DEXSc_Pif1_like"/>
    <property type="match status" value="1"/>
</dbReference>
<gene>
    <name evidence="11" type="ORF">TrRE_jg7594</name>
</gene>
<dbReference type="GO" id="GO:0003676">
    <property type="term" value="F:nucleic acid binding"/>
    <property type="evidence" value="ECO:0007669"/>
    <property type="project" value="InterPro"/>
</dbReference>
<dbReference type="InterPro" id="IPR002121">
    <property type="entry name" value="HRDC_dom"/>
</dbReference>
<keyword evidence="3 9" id="KW-0378">Hydrolase</keyword>
<dbReference type="AlphaFoldDB" id="A0A9W7A3Q6"/>
<dbReference type="SUPFAM" id="SSF52540">
    <property type="entry name" value="P-loop containing nucleoside triphosphate hydrolases"/>
    <property type="match status" value="2"/>
</dbReference>
<keyword evidence="9" id="KW-0233">DNA recombination</keyword>
<evidence type="ECO:0000256" key="1">
    <source>
        <dbReference type="ARBA" id="ARBA00022741"/>
    </source>
</evidence>
<evidence type="ECO:0000256" key="2">
    <source>
        <dbReference type="ARBA" id="ARBA00022763"/>
    </source>
</evidence>
<evidence type="ECO:0000256" key="4">
    <source>
        <dbReference type="ARBA" id="ARBA00022806"/>
    </source>
</evidence>
<name>A0A9W7A3Q6_9STRA</name>
<dbReference type="InterPro" id="IPR010285">
    <property type="entry name" value="DNA_helicase_pif1-like_DEAD"/>
</dbReference>
<keyword evidence="2 9" id="KW-0227">DNA damage</keyword>
<keyword evidence="6" id="KW-0238">DNA-binding</keyword>
<keyword evidence="12" id="KW-1185">Reference proteome</keyword>
<dbReference type="PROSITE" id="PS50967">
    <property type="entry name" value="HRDC"/>
    <property type="match status" value="1"/>
</dbReference>
<feature type="domain" description="HRDC" evidence="10">
    <location>
        <begin position="1"/>
        <end position="77"/>
    </location>
</feature>
<dbReference type="Gene3D" id="3.40.50.300">
    <property type="entry name" value="P-loop containing nucleotide triphosphate hydrolases"/>
    <property type="match status" value="2"/>
</dbReference>
<dbReference type="EC" id="5.6.2.3" evidence="9"/>
<keyword evidence="1 9" id="KW-0547">Nucleotide-binding</keyword>
<keyword evidence="7 9" id="KW-0234">DNA repair</keyword>
<evidence type="ECO:0000256" key="8">
    <source>
        <dbReference type="ARBA" id="ARBA00023235"/>
    </source>
</evidence>
<dbReference type="SMART" id="SM00341">
    <property type="entry name" value="HRDC"/>
    <property type="match status" value="1"/>
</dbReference>
<dbReference type="GO" id="GO:0000723">
    <property type="term" value="P:telomere maintenance"/>
    <property type="evidence" value="ECO:0007669"/>
    <property type="project" value="InterPro"/>
</dbReference>
<comment type="cofactor">
    <cofactor evidence="9">
        <name>Mg(2+)</name>
        <dbReference type="ChEBI" id="CHEBI:18420"/>
    </cofactor>
</comment>
<comment type="catalytic activity">
    <reaction evidence="9">
        <text>ATP + H2O = ADP + phosphate + H(+)</text>
        <dbReference type="Rhea" id="RHEA:13065"/>
        <dbReference type="ChEBI" id="CHEBI:15377"/>
        <dbReference type="ChEBI" id="CHEBI:15378"/>
        <dbReference type="ChEBI" id="CHEBI:30616"/>
        <dbReference type="ChEBI" id="CHEBI:43474"/>
        <dbReference type="ChEBI" id="CHEBI:456216"/>
        <dbReference type="EC" id="5.6.2.3"/>
    </reaction>
</comment>